<dbReference type="EMBL" id="JAGGKV010000027">
    <property type="protein sequence ID" value="MBP1966959.1"/>
    <property type="molecule type" value="Genomic_DNA"/>
</dbReference>
<organism evidence="2 3">
    <name type="scientific">Paenibacillus aceris</name>
    <dbReference type="NCBI Taxonomy" id="869555"/>
    <lineage>
        <taxon>Bacteria</taxon>
        <taxon>Bacillati</taxon>
        <taxon>Bacillota</taxon>
        <taxon>Bacilli</taxon>
        <taxon>Bacillales</taxon>
        <taxon>Paenibacillaceae</taxon>
        <taxon>Paenibacillus</taxon>
    </lineage>
</organism>
<evidence type="ECO:0000313" key="3">
    <source>
        <dbReference type="Proteomes" id="UP001519344"/>
    </source>
</evidence>
<evidence type="ECO:0000256" key="1">
    <source>
        <dbReference type="SAM" id="Phobius"/>
    </source>
</evidence>
<sequence>MSVLIAVFICIIPLIMLLGTWLFRSWRIVYDLLAVLCAYIFGIISSLAVYEILRDETVFMTNIHGVFQNNWFLFSGAYLGSYGLYMLQLWTVKQLRQE</sequence>
<keyword evidence="3" id="KW-1185">Reference proteome</keyword>
<evidence type="ECO:0000313" key="2">
    <source>
        <dbReference type="EMBL" id="MBP1966959.1"/>
    </source>
</evidence>
<evidence type="ECO:0008006" key="4">
    <source>
        <dbReference type="Google" id="ProtNLM"/>
    </source>
</evidence>
<dbReference type="Proteomes" id="UP001519344">
    <property type="component" value="Unassembled WGS sequence"/>
</dbReference>
<feature type="transmembrane region" description="Helical" evidence="1">
    <location>
        <begin position="6"/>
        <end position="23"/>
    </location>
</feature>
<comment type="caution">
    <text evidence="2">The sequence shown here is derived from an EMBL/GenBank/DDBJ whole genome shotgun (WGS) entry which is preliminary data.</text>
</comment>
<dbReference type="RefSeq" id="WP_167068033.1">
    <property type="nucleotide sequence ID" value="NZ_JAAOZR010000094.1"/>
</dbReference>
<proteinExistence type="predicted"/>
<feature type="transmembrane region" description="Helical" evidence="1">
    <location>
        <begin position="30"/>
        <end position="50"/>
    </location>
</feature>
<accession>A0ABS4I7R2</accession>
<keyword evidence="1" id="KW-1133">Transmembrane helix</keyword>
<keyword evidence="1" id="KW-0812">Transmembrane</keyword>
<keyword evidence="1" id="KW-0472">Membrane</keyword>
<reference evidence="2 3" key="1">
    <citation type="submission" date="2021-03" db="EMBL/GenBank/DDBJ databases">
        <title>Genomic Encyclopedia of Type Strains, Phase IV (KMG-IV): sequencing the most valuable type-strain genomes for metagenomic binning, comparative biology and taxonomic classification.</title>
        <authorList>
            <person name="Goeker M."/>
        </authorList>
    </citation>
    <scope>NUCLEOTIDE SEQUENCE [LARGE SCALE GENOMIC DNA]</scope>
    <source>
        <strain evidence="2 3">DSM 24950</strain>
    </source>
</reference>
<gene>
    <name evidence="2" type="ORF">J2Z65_006220</name>
</gene>
<name>A0ABS4I7R2_9BACL</name>
<feature type="transmembrane region" description="Helical" evidence="1">
    <location>
        <begin position="70"/>
        <end position="92"/>
    </location>
</feature>
<protein>
    <recommendedName>
        <fullName evidence="4">Transposase</fullName>
    </recommendedName>
</protein>